<dbReference type="Proteomes" id="UP000772566">
    <property type="component" value="Unassembled WGS sequence"/>
</dbReference>
<reference evidence="2" key="1">
    <citation type="submission" date="2020-04" db="EMBL/GenBank/DDBJ databases">
        <title>Deep metagenomics examines the oral microbiome during advanced dental caries in children, revealing novel taxa and co-occurrences with host molecules.</title>
        <authorList>
            <person name="Baker J.L."/>
            <person name="Morton J.T."/>
            <person name="Dinis M."/>
            <person name="Alvarez R."/>
            <person name="Tran N.C."/>
            <person name="Knight R."/>
            <person name="Edlund A."/>
        </authorList>
    </citation>
    <scope>NUCLEOTIDE SEQUENCE</scope>
    <source>
        <strain evidence="2">JCVI_22A_bin.2</strain>
    </source>
</reference>
<protein>
    <submittedName>
        <fullName evidence="2">Uncharacterized protein</fullName>
    </submittedName>
</protein>
<evidence type="ECO:0000313" key="3">
    <source>
        <dbReference type="Proteomes" id="UP000772566"/>
    </source>
</evidence>
<evidence type="ECO:0000313" key="2">
    <source>
        <dbReference type="EMBL" id="MBF4808809.1"/>
    </source>
</evidence>
<dbReference type="EMBL" id="JABZGT010000028">
    <property type="protein sequence ID" value="MBF4808809.1"/>
    <property type="molecule type" value="Genomic_DNA"/>
</dbReference>
<name>A0A930VZP4_9ACTN</name>
<dbReference type="AlphaFoldDB" id="A0A930VZP4"/>
<gene>
    <name evidence="2" type="ORF">HXK23_01065</name>
</gene>
<keyword evidence="1" id="KW-1133">Transmembrane helix</keyword>
<keyword evidence="1" id="KW-0812">Transmembrane</keyword>
<sequence>MDSKFSQAPSRGEKFKELALSALRAFGYGCLTAAGMSALIFAFAYFTSGMDMFTGIDWVRRVMYVISSLGIIACGVGLLFSGKEYEDRQMGFTRDIDDPISLKEGKLDPRISKIETNHLSWQAAILYASIGMFVVTTIFDEVMSHTFLM</sequence>
<evidence type="ECO:0000256" key="1">
    <source>
        <dbReference type="SAM" id="Phobius"/>
    </source>
</evidence>
<organism evidence="2 3">
    <name type="scientific">Lancefieldella parvula</name>
    <dbReference type="NCBI Taxonomy" id="1382"/>
    <lineage>
        <taxon>Bacteria</taxon>
        <taxon>Bacillati</taxon>
        <taxon>Actinomycetota</taxon>
        <taxon>Coriobacteriia</taxon>
        <taxon>Coriobacteriales</taxon>
        <taxon>Atopobiaceae</taxon>
        <taxon>Lancefieldella</taxon>
    </lineage>
</organism>
<accession>A0A930VZP4</accession>
<proteinExistence type="predicted"/>
<feature type="transmembrane region" description="Helical" evidence="1">
    <location>
        <begin position="58"/>
        <end position="80"/>
    </location>
</feature>
<keyword evidence="1" id="KW-0472">Membrane</keyword>
<feature type="transmembrane region" description="Helical" evidence="1">
    <location>
        <begin position="21"/>
        <end position="46"/>
    </location>
</feature>
<feature type="transmembrane region" description="Helical" evidence="1">
    <location>
        <begin position="119"/>
        <end position="139"/>
    </location>
</feature>
<comment type="caution">
    <text evidence="2">The sequence shown here is derived from an EMBL/GenBank/DDBJ whole genome shotgun (WGS) entry which is preliminary data.</text>
</comment>